<dbReference type="PRINTS" id="PR00080">
    <property type="entry name" value="SDRFAMILY"/>
</dbReference>
<dbReference type="PANTHER" id="PTHR48107:SF7">
    <property type="entry name" value="RE15974P"/>
    <property type="match status" value="1"/>
</dbReference>
<sequence length="248" mass="25436">MNDRVVVITGGSRGIGRATALAAAARGFKVVVGYASNAEAAQETVSAIEASNGRAIAVKCDVGDEADIIALFEAADKFGTLGALVNNAGIVGPTARVDEMSAERIQRMMAVNVTGSILCAREAVKRLSTRHGGPGGVIINLSSVAAKLGSPNTYVDYAASKGAIDSFTIGLGHEVAGEGIRVAAIRPGLIDTEIHASGGDPDRAHRLSGHVPMQRVGRAEEIANAVVWLMSDEASYVTSAIIDVSGGR</sequence>
<dbReference type="KEGG" id="rpb:RPB_0275"/>
<accession>Q2J3H4</accession>
<comment type="similarity">
    <text evidence="1">Belongs to the short-chain dehydrogenases/reductases (SDR) family.</text>
</comment>
<dbReference type="SMART" id="SM00822">
    <property type="entry name" value="PKS_KR"/>
    <property type="match status" value="1"/>
</dbReference>
<evidence type="ECO:0000256" key="1">
    <source>
        <dbReference type="ARBA" id="ARBA00006484"/>
    </source>
</evidence>
<protein>
    <submittedName>
        <fullName evidence="4">Short-chain dehydrogenase/reductase</fullName>
    </submittedName>
</protein>
<dbReference type="InterPro" id="IPR057326">
    <property type="entry name" value="KR_dom"/>
</dbReference>
<dbReference type="Pfam" id="PF13561">
    <property type="entry name" value="adh_short_C2"/>
    <property type="match status" value="1"/>
</dbReference>
<feature type="domain" description="Ketoreductase" evidence="3">
    <location>
        <begin position="4"/>
        <end position="210"/>
    </location>
</feature>
<dbReference type="PANTHER" id="PTHR48107">
    <property type="entry name" value="NADPH-DEPENDENT ALDEHYDE REDUCTASE-LIKE PROTEIN, CHLOROPLASTIC-RELATED"/>
    <property type="match status" value="1"/>
</dbReference>
<dbReference type="InterPro" id="IPR036291">
    <property type="entry name" value="NAD(P)-bd_dom_sf"/>
</dbReference>
<dbReference type="InterPro" id="IPR020904">
    <property type="entry name" value="Sc_DH/Rdtase_CS"/>
</dbReference>
<dbReference type="OrthoDB" id="20590at2"/>
<dbReference type="STRING" id="316058.RPB_0275"/>
<dbReference type="PROSITE" id="PS00061">
    <property type="entry name" value="ADH_SHORT"/>
    <property type="match status" value="1"/>
</dbReference>
<dbReference type="RefSeq" id="WP_011439176.1">
    <property type="nucleotide sequence ID" value="NC_007778.1"/>
</dbReference>
<proteinExistence type="inferred from homology"/>
<name>Q2J3H4_RHOP2</name>
<dbReference type="SUPFAM" id="SSF51735">
    <property type="entry name" value="NAD(P)-binding Rossmann-fold domains"/>
    <property type="match status" value="1"/>
</dbReference>
<dbReference type="HOGENOM" id="CLU_010194_1_3_5"/>
<dbReference type="Gene3D" id="3.40.50.720">
    <property type="entry name" value="NAD(P)-binding Rossmann-like Domain"/>
    <property type="match status" value="1"/>
</dbReference>
<evidence type="ECO:0000313" key="4">
    <source>
        <dbReference type="EMBL" id="ABD04986.1"/>
    </source>
</evidence>
<dbReference type="AlphaFoldDB" id="Q2J3H4"/>
<dbReference type="FunFam" id="3.40.50.720:FF:000084">
    <property type="entry name" value="Short-chain dehydrogenase reductase"/>
    <property type="match status" value="1"/>
</dbReference>
<dbReference type="Proteomes" id="UP000008809">
    <property type="component" value="Chromosome"/>
</dbReference>
<dbReference type="eggNOG" id="COG1028">
    <property type="taxonomic scope" value="Bacteria"/>
</dbReference>
<evidence type="ECO:0000256" key="2">
    <source>
        <dbReference type="ARBA" id="ARBA00023002"/>
    </source>
</evidence>
<keyword evidence="2" id="KW-0560">Oxidoreductase</keyword>
<evidence type="ECO:0000259" key="3">
    <source>
        <dbReference type="SMART" id="SM00822"/>
    </source>
</evidence>
<dbReference type="PRINTS" id="PR00081">
    <property type="entry name" value="GDHRDH"/>
</dbReference>
<keyword evidence="5" id="KW-1185">Reference proteome</keyword>
<dbReference type="GO" id="GO:0016614">
    <property type="term" value="F:oxidoreductase activity, acting on CH-OH group of donors"/>
    <property type="evidence" value="ECO:0007669"/>
    <property type="project" value="UniProtKB-ARBA"/>
</dbReference>
<organism evidence="4 5">
    <name type="scientific">Rhodopseudomonas palustris (strain HaA2)</name>
    <dbReference type="NCBI Taxonomy" id="316058"/>
    <lineage>
        <taxon>Bacteria</taxon>
        <taxon>Pseudomonadati</taxon>
        <taxon>Pseudomonadota</taxon>
        <taxon>Alphaproteobacteria</taxon>
        <taxon>Hyphomicrobiales</taxon>
        <taxon>Nitrobacteraceae</taxon>
        <taxon>Rhodopseudomonas</taxon>
    </lineage>
</organism>
<dbReference type="EMBL" id="CP000250">
    <property type="protein sequence ID" value="ABD04986.1"/>
    <property type="molecule type" value="Genomic_DNA"/>
</dbReference>
<reference evidence="4 5" key="1">
    <citation type="submission" date="2006-01" db="EMBL/GenBank/DDBJ databases">
        <title>Complete sequence of Rhodopseudomonas palustris HaA2.</title>
        <authorList>
            <consortium name="US DOE Joint Genome Institute"/>
            <person name="Copeland A."/>
            <person name="Lucas S."/>
            <person name="Lapidus A."/>
            <person name="Barry K."/>
            <person name="Detter J.C."/>
            <person name="Glavina T."/>
            <person name="Hammon N."/>
            <person name="Israni S."/>
            <person name="Pitluck S."/>
            <person name="Chain P."/>
            <person name="Malfatti S."/>
            <person name="Shin M."/>
            <person name="Vergez L."/>
            <person name="Schmutz J."/>
            <person name="Larimer F."/>
            <person name="Land M."/>
            <person name="Hauser L."/>
            <person name="Pelletier D.A."/>
            <person name="Kyrpides N."/>
            <person name="Anderson I."/>
            <person name="Oda Y."/>
            <person name="Harwood C.S."/>
            <person name="Richardson P."/>
        </authorList>
    </citation>
    <scope>NUCLEOTIDE SEQUENCE [LARGE SCALE GENOMIC DNA]</scope>
    <source>
        <strain evidence="4 5">HaA2</strain>
    </source>
</reference>
<evidence type="ECO:0000313" key="5">
    <source>
        <dbReference type="Proteomes" id="UP000008809"/>
    </source>
</evidence>
<dbReference type="InterPro" id="IPR002347">
    <property type="entry name" value="SDR_fam"/>
</dbReference>
<gene>
    <name evidence="4" type="ordered locus">RPB_0275</name>
</gene>